<gene>
    <name evidence="3" type="ORF">M501DRAFT_999359</name>
</gene>
<dbReference type="Proteomes" id="UP000799429">
    <property type="component" value="Unassembled WGS sequence"/>
</dbReference>
<name>A0A9P4S339_9PEZI</name>
<evidence type="ECO:0000256" key="1">
    <source>
        <dbReference type="SAM" id="MobiDB-lite"/>
    </source>
</evidence>
<evidence type="ECO:0000313" key="3">
    <source>
        <dbReference type="EMBL" id="KAF2835306.1"/>
    </source>
</evidence>
<comment type="caution">
    <text evidence="3">The sequence shown here is derived from an EMBL/GenBank/DDBJ whole genome shotgun (WGS) entry which is preliminary data.</text>
</comment>
<keyword evidence="2" id="KW-0812">Transmembrane</keyword>
<evidence type="ECO:0000256" key="2">
    <source>
        <dbReference type="SAM" id="Phobius"/>
    </source>
</evidence>
<sequence>MLSAEFITSIVFGILQLTIGFISLWQQRHLRQANCTLSSIPTHQPRDSHDYRPSTSS</sequence>
<keyword evidence="2" id="KW-1133">Transmembrane helix</keyword>
<dbReference type="OrthoDB" id="5098458at2759"/>
<feature type="compositionally biased region" description="Basic and acidic residues" evidence="1">
    <location>
        <begin position="44"/>
        <end position="57"/>
    </location>
</feature>
<dbReference type="AlphaFoldDB" id="A0A9P4S339"/>
<organism evidence="3 4">
    <name type="scientific">Patellaria atrata CBS 101060</name>
    <dbReference type="NCBI Taxonomy" id="1346257"/>
    <lineage>
        <taxon>Eukaryota</taxon>
        <taxon>Fungi</taxon>
        <taxon>Dikarya</taxon>
        <taxon>Ascomycota</taxon>
        <taxon>Pezizomycotina</taxon>
        <taxon>Dothideomycetes</taxon>
        <taxon>Dothideomycetes incertae sedis</taxon>
        <taxon>Patellariales</taxon>
        <taxon>Patellariaceae</taxon>
        <taxon>Patellaria</taxon>
    </lineage>
</organism>
<keyword evidence="2" id="KW-0472">Membrane</keyword>
<dbReference type="EMBL" id="MU006110">
    <property type="protein sequence ID" value="KAF2835306.1"/>
    <property type="molecule type" value="Genomic_DNA"/>
</dbReference>
<evidence type="ECO:0000313" key="4">
    <source>
        <dbReference type="Proteomes" id="UP000799429"/>
    </source>
</evidence>
<protein>
    <submittedName>
        <fullName evidence="3">Uncharacterized protein</fullName>
    </submittedName>
</protein>
<feature type="region of interest" description="Disordered" evidence="1">
    <location>
        <begin position="38"/>
        <end position="57"/>
    </location>
</feature>
<reference evidence="3" key="1">
    <citation type="journal article" date="2020" name="Stud. Mycol.">
        <title>101 Dothideomycetes genomes: a test case for predicting lifestyles and emergence of pathogens.</title>
        <authorList>
            <person name="Haridas S."/>
            <person name="Albert R."/>
            <person name="Binder M."/>
            <person name="Bloem J."/>
            <person name="Labutti K."/>
            <person name="Salamov A."/>
            <person name="Andreopoulos B."/>
            <person name="Baker S."/>
            <person name="Barry K."/>
            <person name="Bills G."/>
            <person name="Bluhm B."/>
            <person name="Cannon C."/>
            <person name="Castanera R."/>
            <person name="Culley D."/>
            <person name="Daum C."/>
            <person name="Ezra D."/>
            <person name="Gonzalez J."/>
            <person name="Henrissat B."/>
            <person name="Kuo A."/>
            <person name="Liang C."/>
            <person name="Lipzen A."/>
            <person name="Lutzoni F."/>
            <person name="Magnuson J."/>
            <person name="Mondo S."/>
            <person name="Nolan M."/>
            <person name="Ohm R."/>
            <person name="Pangilinan J."/>
            <person name="Park H.-J."/>
            <person name="Ramirez L."/>
            <person name="Alfaro M."/>
            <person name="Sun H."/>
            <person name="Tritt A."/>
            <person name="Yoshinaga Y."/>
            <person name="Zwiers L.-H."/>
            <person name="Turgeon B."/>
            <person name="Goodwin S."/>
            <person name="Spatafora J."/>
            <person name="Crous P."/>
            <person name="Grigoriev I."/>
        </authorList>
    </citation>
    <scope>NUCLEOTIDE SEQUENCE</scope>
    <source>
        <strain evidence="3">CBS 101060</strain>
    </source>
</reference>
<accession>A0A9P4S339</accession>
<feature type="transmembrane region" description="Helical" evidence="2">
    <location>
        <begin position="6"/>
        <end position="25"/>
    </location>
</feature>
<keyword evidence="4" id="KW-1185">Reference proteome</keyword>
<proteinExistence type="predicted"/>